<keyword evidence="2" id="KW-1185">Reference proteome</keyword>
<reference evidence="1 2" key="1">
    <citation type="submission" date="2020-03" db="EMBL/GenBank/DDBJ databases">
        <title>Complete Genome Sequence of Halomonas meridiana strain Eplume2, isolated from hydrothermal-plume in the north east Pacific Ocean.</title>
        <authorList>
            <person name="Kurihara Y."/>
            <person name="Kawai S."/>
            <person name="Sakai A."/>
            <person name="Galipon J."/>
            <person name="Arakawa K."/>
        </authorList>
    </citation>
    <scope>NUCLEOTIDE SEQUENCE [LARGE SCALE GENOMIC DNA]</scope>
    <source>
        <strain evidence="1 2">Eplume2</strain>
    </source>
</reference>
<dbReference type="AlphaFoldDB" id="A0A6F8XHL5"/>
<evidence type="ECO:0000313" key="2">
    <source>
        <dbReference type="Proteomes" id="UP000501053"/>
    </source>
</evidence>
<organism evidence="1 2">
    <name type="scientific">Vreelandella aquamarina</name>
    <dbReference type="NCBI Taxonomy" id="77097"/>
    <lineage>
        <taxon>Bacteria</taxon>
        <taxon>Pseudomonadati</taxon>
        <taxon>Pseudomonadota</taxon>
        <taxon>Gammaproteobacteria</taxon>
        <taxon>Oceanospirillales</taxon>
        <taxon>Halomonadaceae</taxon>
        <taxon>Vreelandella</taxon>
    </lineage>
</organism>
<dbReference type="Proteomes" id="UP000501053">
    <property type="component" value="Chromosome"/>
</dbReference>
<evidence type="ECO:0000313" key="1">
    <source>
        <dbReference type="EMBL" id="BCB73302.1"/>
    </source>
</evidence>
<proteinExistence type="predicted"/>
<protein>
    <submittedName>
        <fullName evidence="1">Uncharacterized protein</fullName>
    </submittedName>
</protein>
<dbReference type="EMBL" id="AP022869">
    <property type="protein sequence ID" value="BCB73302.1"/>
    <property type="molecule type" value="Genomic_DNA"/>
</dbReference>
<name>A0A6F8XHL5_9GAMM</name>
<sequence length="62" mass="7372">MKNPRLSSSINLKSDRLLEVEDLSTIAHAVKVQRWYNLAQLFEMNRWQCNDRRFHLSSSLPQ</sequence>
<gene>
    <name evidence="1" type="ORF">HMEPL2_36530</name>
</gene>
<accession>A0A6F8XHL5</accession>